<dbReference type="SUPFAM" id="SSF48264">
    <property type="entry name" value="Cytochrome P450"/>
    <property type="match status" value="1"/>
</dbReference>
<dbReference type="PANTHER" id="PTHR46696">
    <property type="entry name" value="P450, PUTATIVE (EUROFUNG)-RELATED"/>
    <property type="match status" value="1"/>
</dbReference>
<comment type="similarity">
    <text evidence="1">Belongs to the cytochrome P450 family.</text>
</comment>
<dbReference type="PANTHER" id="PTHR46696:SF4">
    <property type="entry name" value="BIOTIN BIOSYNTHESIS CYTOCHROME P450"/>
    <property type="match status" value="1"/>
</dbReference>
<keyword evidence="3" id="KW-1185">Reference proteome</keyword>
<dbReference type="Pfam" id="PF00067">
    <property type="entry name" value="p450"/>
    <property type="match status" value="2"/>
</dbReference>
<dbReference type="Gene3D" id="1.10.630.10">
    <property type="entry name" value="Cytochrome P450"/>
    <property type="match status" value="1"/>
</dbReference>
<dbReference type="Proteomes" id="UP001501414">
    <property type="component" value="Unassembled WGS sequence"/>
</dbReference>
<gene>
    <name evidence="2" type="ORF">GCM10009613_26280</name>
</gene>
<evidence type="ECO:0000313" key="2">
    <source>
        <dbReference type="EMBL" id="GAA1388632.1"/>
    </source>
</evidence>
<name>A0ABN1XSU8_9PSEU</name>
<dbReference type="InterPro" id="IPR036396">
    <property type="entry name" value="Cyt_P450_sf"/>
</dbReference>
<proteinExistence type="inferred from homology"/>
<dbReference type="EMBL" id="BAAAJK010000008">
    <property type="protein sequence ID" value="GAA1388632.1"/>
    <property type="molecule type" value="Genomic_DNA"/>
</dbReference>
<evidence type="ECO:0000256" key="1">
    <source>
        <dbReference type="ARBA" id="ARBA00010617"/>
    </source>
</evidence>
<dbReference type="InterPro" id="IPR001128">
    <property type="entry name" value="Cyt_P450"/>
</dbReference>
<sequence>MTGHVTRTASGTPDRPYDEVDLSSRAFWSISMDEREKTFAVLRERGTITWHPPFEEQLLDDPDDHGFWAVTTYDDLVEVTKRHEDFLSGPGILMESLPAELVEAAQSIIGMDPPRHTKLRRLVAAAFTPKQMRRINDRIAANATMVVDNLITKAEAGGGSCDFVAECAELLPMHNINDIMGVPDGERQKAAHEMKVGTGWNDPELVGDTQEQVLMRMFQAMTYMHGLASSLAEARRKEPTDDLISSLALAEVDGEMLTDDEIGAFFVLLTIAGNDTTRQSTSHALRGLTDFPDQRAWLLGDLQDRVAPAVEEFVRWATPIMTFRRTAARDLEFRGAQITEGDKVVMFYSSANRDASRIDRPHELDLSRHPNPHISFGGGGIHHCLGNQLARTQLKALFTELLTRVPDITCGEPTLMPGNFFNVVKRMPCYLNK</sequence>
<dbReference type="InterPro" id="IPR002397">
    <property type="entry name" value="Cyt_P450_B"/>
</dbReference>
<dbReference type="CDD" id="cd11033">
    <property type="entry name" value="CYP142-like"/>
    <property type="match status" value="1"/>
</dbReference>
<protein>
    <submittedName>
        <fullName evidence="2">Cytochrome P450</fullName>
    </submittedName>
</protein>
<organism evidence="2 3">
    <name type="scientific">Pseudonocardia kongjuensis</name>
    <dbReference type="NCBI Taxonomy" id="102227"/>
    <lineage>
        <taxon>Bacteria</taxon>
        <taxon>Bacillati</taxon>
        <taxon>Actinomycetota</taxon>
        <taxon>Actinomycetes</taxon>
        <taxon>Pseudonocardiales</taxon>
        <taxon>Pseudonocardiaceae</taxon>
        <taxon>Pseudonocardia</taxon>
    </lineage>
</organism>
<dbReference type="PRINTS" id="PR00359">
    <property type="entry name" value="BP450"/>
</dbReference>
<evidence type="ECO:0000313" key="3">
    <source>
        <dbReference type="Proteomes" id="UP001501414"/>
    </source>
</evidence>
<reference evidence="2 3" key="1">
    <citation type="journal article" date="2019" name="Int. J. Syst. Evol. Microbiol.">
        <title>The Global Catalogue of Microorganisms (GCM) 10K type strain sequencing project: providing services to taxonomists for standard genome sequencing and annotation.</title>
        <authorList>
            <consortium name="The Broad Institute Genomics Platform"/>
            <consortium name="The Broad Institute Genome Sequencing Center for Infectious Disease"/>
            <person name="Wu L."/>
            <person name="Ma J."/>
        </authorList>
    </citation>
    <scope>NUCLEOTIDE SEQUENCE [LARGE SCALE GENOMIC DNA]</scope>
    <source>
        <strain evidence="2 3">JCM 11896</strain>
    </source>
</reference>
<comment type="caution">
    <text evidence="2">The sequence shown here is derived from an EMBL/GenBank/DDBJ whole genome shotgun (WGS) entry which is preliminary data.</text>
</comment>
<accession>A0ABN1XSU8</accession>